<dbReference type="AlphaFoldDB" id="A0A6J6HY32"/>
<dbReference type="Pfam" id="PF06271">
    <property type="entry name" value="RDD"/>
    <property type="match status" value="1"/>
</dbReference>
<evidence type="ECO:0000256" key="6">
    <source>
        <dbReference type="SAM" id="Phobius"/>
    </source>
</evidence>
<dbReference type="InterPro" id="IPR051791">
    <property type="entry name" value="Pra-immunoreactive"/>
</dbReference>
<keyword evidence="4 6" id="KW-1133">Transmembrane helix</keyword>
<reference evidence="8" key="1">
    <citation type="submission" date="2020-05" db="EMBL/GenBank/DDBJ databases">
        <authorList>
            <person name="Chiriac C."/>
            <person name="Salcher M."/>
            <person name="Ghai R."/>
            <person name="Kavagutti S V."/>
        </authorList>
    </citation>
    <scope>NUCLEOTIDE SEQUENCE</scope>
</reference>
<keyword evidence="3 6" id="KW-0812">Transmembrane</keyword>
<evidence type="ECO:0000313" key="8">
    <source>
        <dbReference type="EMBL" id="CAB4618170.1"/>
    </source>
</evidence>
<keyword evidence="5 6" id="KW-0472">Membrane</keyword>
<dbReference type="EMBL" id="CAEZUZ010000102">
    <property type="protein sequence ID" value="CAB4618170.1"/>
    <property type="molecule type" value="Genomic_DNA"/>
</dbReference>
<evidence type="ECO:0000256" key="2">
    <source>
        <dbReference type="ARBA" id="ARBA00022475"/>
    </source>
</evidence>
<evidence type="ECO:0000256" key="4">
    <source>
        <dbReference type="ARBA" id="ARBA00022989"/>
    </source>
</evidence>
<gene>
    <name evidence="8" type="ORF">UFOPK1889_00698</name>
</gene>
<accession>A0A6J6HY32</accession>
<dbReference type="GO" id="GO:0005886">
    <property type="term" value="C:plasma membrane"/>
    <property type="evidence" value="ECO:0007669"/>
    <property type="project" value="UniProtKB-SubCell"/>
</dbReference>
<feature type="transmembrane region" description="Helical" evidence="6">
    <location>
        <begin position="111"/>
        <end position="128"/>
    </location>
</feature>
<proteinExistence type="predicted"/>
<evidence type="ECO:0000259" key="7">
    <source>
        <dbReference type="Pfam" id="PF06271"/>
    </source>
</evidence>
<organism evidence="8">
    <name type="scientific">freshwater metagenome</name>
    <dbReference type="NCBI Taxonomy" id="449393"/>
    <lineage>
        <taxon>unclassified sequences</taxon>
        <taxon>metagenomes</taxon>
        <taxon>ecological metagenomes</taxon>
    </lineage>
</organism>
<dbReference type="InterPro" id="IPR010432">
    <property type="entry name" value="RDD"/>
</dbReference>
<dbReference type="PANTHER" id="PTHR36115">
    <property type="entry name" value="PROLINE-RICH ANTIGEN HOMOLOG-RELATED"/>
    <property type="match status" value="1"/>
</dbReference>
<feature type="transmembrane region" description="Helical" evidence="6">
    <location>
        <begin position="27"/>
        <end position="50"/>
    </location>
</feature>
<evidence type="ECO:0000256" key="1">
    <source>
        <dbReference type="ARBA" id="ARBA00004651"/>
    </source>
</evidence>
<feature type="domain" description="RDD" evidence="7">
    <location>
        <begin position="25"/>
        <end position="145"/>
    </location>
</feature>
<feature type="transmembrane region" description="Helical" evidence="6">
    <location>
        <begin position="62"/>
        <end position="80"/>
    </location>
</feature>
<name>A0A6J6HY32_9ZZZZ</name>
<protein>
    <submittedName>
        <fullName evidence="8">Unannotated protein</fullName>
    </submittedName>
</protein>
<sequence>MSDTSPQWNAPAVPIVSAIASEEKAGFWLRFVANICDGIMVSLFSLPFAILSASTKGNISSLSQAAQFIFTFFLLAYWIGNAGGSPLRRKLGVFILDETDGSFIGIRRGSIRIMMSWVSAVVFLYGYWSMVWNPQKQTWHDRVANTVVVKR</sequence>
<evidence type="ECO:0000256" key="3">
    <source>
        <dbReference type="ARBA" id="ARBA00022692"/>
    </source>
</evidence>
<evidence type="ECO:0000256" key="5">
    <source>
        <dbReference type="ARBA" id="ARBA00023136"/>
    </source>
</evidence>
<keyword evidence="2" id="KW-1003">Cell membrane</keyword>
<comment type="subcellular location">
    <subcellularLocation>
        <location evidence="1">Cell membrane</location>
        <topology evidence="1">Multi-pass membrane protein</topology>
    </subcellularLocation>
</comment>